<protein>
    <submittedName>
        <fullName evidence="1">Uncharacterized protein</fullName>
    </submittedName>
</protein>
<accession>A0A024TV22</accession>
<reference evidence="1" key="1">
    <citation type="submission" date="2013-12" db="EMBL/GenBank/DDBJ databases">
        <title>The Genome Sequence of Aphanomyces invadans NJM9701.</title>
        <authorList>
            <consortium name="The Broad Institute Genomics Platform"/>
            <person name="Russ C."/>
            <person name="Tyler B."/>
            <person name="van West P."/>
            <person name="Dieguez-Uribeondo J."/>
            <person name="Young S.K."/>
            <person name="Zeng Q."/>
            <person name="Gargeya S."/>
            <person name="Fitzgerald M."/>
            <person name="Abouelleil A."/>
            <person name="Alvarado L."/>
            <person name="Chapman S.B."/>
            <person name="Gainer-Dewar J."/>
            <person name="Goldberg J."/>
            <person name="Griggs A."/>
            <person name="Gujja S."/>
            <person name="Hansen M."/>
            <person name="Howarth C."/>
            <person name="Imamovic A."/>
            <person name="Ireland A."/>
            <person name="Larimer J."/>
            <person name="McCowan C."/>
            <person name="Murphy C."/>
            <person name="Pearson M."/>
            <person name="Poon T.W."/>
            <person name="Priest M."/>
            <person name="Roberts A."/>
            <person name="Saif S."/>
            <person name="Shea T."/>
            <person name="Sykes S."/>
            <person name="Wortman J."/>
            <person name="Nusbaum C."/>
            <person name="Birren B."/>
        </authorList>
    </citation>
    <scope>NUCLEOTIDE SEQUENCE [LARGE SCALE GENOMIC DNA]</scope>
    <source>
        <strain evidence="1">NJM9701</strain>
    </source>
</reference>
<dbReference type="AlphaFoldDB" id="A0A024TV22"/>
<name>A0A024TV22_9STRA</name>
<proteinExistence type="predicted"/>
<gene>
    <name evidence="1" type="ORF">H310_09316</name>
</gene>
<dbReference type="RefSeq" id="XP_008873576.1">
    <property type="nucleotide sequence ID" value="XM_008875354.1"/>
</dbReference>
<evidence type="ECO:0000313" key="1">
    <source>
        <dbReference type="EMBL" id="ETV98015.1"/>
    </source>
</evidence>
<sequence>MCWKRWPAVHDMAPHSVHHVRSTTTLSIGARAERGFLLAIGYPTPLPPRTSQWVPCERDSQRYATEIVARATPCEVPRAFDRGMLHVKAATPMPIPFPDMSRFNQVGEEVRR</sequence>
<dbReference type="EMBL" id="KI913971">
    <property type="protein sequence ID" value="ETV98015.1"/>
    <property type="molecule type" value="Genomic_DNA"/>
</dbReference>
<dbReference type="VEuPathDB" id="FungiDB:H310_09316"/>
<organism evidence="1">
    <name type="scientific">Aphanomyces invadans</name>
    <dbReference type="NCBI Taxonomy" id="157072"/>
    <lineage>
        <taxon>Eukaryota</taxon>
        <taxon>Sar</taxon>
        <taxon>Stramenopiles</taxon>
        <taxon>Oomycota</taxon>
        <taxon>Saprolegniomycetes</taxon>
        <taxon>Saprolegniales</taxon>
        <taxon>Verrucalvaceae</taxon>
        <taxon>Aphanomyces</taxon>
    </lineage>
</organism>
<dbReference type="GeneID" id="20086366"/>